<dbReference type="SUPFAM" id="SSF158745">
    <property type="entry name" value="LanC-like"/>
    <property type="match status" value="1"/>
</dbReference>
<dbReference type="CDD" id="cd04793">
    <property type="entry name" value="LanC"/>
    <property type="match status" value="1"/>
</dbReference>
<proteinExistence type="predicted"/>
<keyword evidence="1" id="KW-0862">Zinc</keyword>
<accession>A0A1T4RUC0</accession>
<dbReference type="OrthoDB" id="1882482at2"/>
<protein>
    <submittedName>
        <fullName evidence="2">Lanthionine synthetase C-like protein</fullName>
    </submittedName>
</protein>
<evidence type="ECO:0000313" key="3">
    <source>
        <dbReference type="Proteomes" id="UP000190637"/>
    </source>
</evidence>
<dbReference type="STRING" id="1122192.SAMN02745673_02995"/>
<evidence type="ECO:0000256" key="1">
    <source>
        <dbReference type="PIRSR" id="PIRSR607822-1"/>
    </source>
</evidence>
<name>A0A1T4RUC0_9ACTN</name>
<organism evidence="2 3">
    <name type="scientific">Marinactinospora thermotolerans DSM 45154</name>
    <dbReference type="NCBI Taxonomy" id="1122192"/>
    <lineage>
        <taxon>Bacteria</taxon>
        <taxon>Bacillati</taxon>
        <taxon>Actinomycetota</taxon>
        <taxon>Actinomycetes</taxon>
        <taxon>Streptosporangiales</taxon>
        <taxon>Nocardiopsidaceae</taxon>
        <taxon>Marinactinospora</taxon>
    </lineage>
</organism>
<sequence length="447" mass="47439">MSAPQRVRAARVVEEVARRLSDPDAVVAATRANAGRRGVDESRSPLWEPGSLNRGYPGLVLLPAELGLSAPDSEGHRLNAHRYLELSAAATRARPAHGAFAGVGALASAARVAAGADGDYAGLLARTDARMAEHAHRLVALHVSTRAAGEPTYPALVDVLSGLSGVGRYLLHRRRAAAPDVAAALRAALGCLVSLRLPLSVRGVEVPGWWFGATSRTRVAEEFADGQVNLGLAHGVPGPLALLSLAWEEGVRVDGQAEAIEGMARWLLEWREEDAAGPYWTAYMPLRYYADRRAWPTPLPARPSWCYGAVGTARALDLAGRALGRPEWVGAGLEAVRAMLRRPVADWGVVDDALCHGRAGILYLLGLFHADHPEAGFGPAVEESAARLLAGFDPEAPFGFRFHQPAADLDLDMPGFLDGAAGIALALHAYATGRPPASGWDTLLLLR</sequence>
<dbReference type="EMBL" id="FUWS01000007">
    <property type="protein sequence ID" value="SKA19565.1"/>
    <property type="molecule type" value="Genomic_DNA"/>
</dbReference>
<feature type="binding site" evidence="1">
    <location>
        <position position="355"/>
    </location>
    <ligand>
        <name>Zn(2+)</name>
        <dbReference type="ChEBI" id="CHEBI:29105"/>
    </ligand>
</feature>
<dbReference type="InterPro" id="IPR033889">
    <property type="entry name" value="LanC"/>
</dbReference>
<feature type="binding site" evidence="1">
    <location>
        <position position="356"/>
    </location>
    <ligand>
        <name>Zn(2+)</name>
        <dbReference type="ChEBI" id="CHEBI:29105"/>
    </ligand>
</feature>
<dbReference type="Proteomes" id="UP000190637">
    <property type="component" value="Unassembled WGS sequence"/>
</dbReference>
<dbReference type="InterPro" id="IPR007822">
    <property type="entry name" value="LANC-like"/>
</dbReference>
<dbReference type="Pfam" id="PF05147">
    <property type="entry name" value="LANC_like"/>
    <property type="match status" value="1"/>
</dbReference>
<dbReference type="GO" id="GO:0046872">
    <property type="term" value="F:metal ion binding"/>
    <property type="evidence" value="ECO:0007669"/>
    <property type="project" value="UniProtKB-KW"/>
</dbReference>
<dbReference type="RefSeq" id="WP_078762285.1">
    <property type="nucleotide sequence ID" value="NZ_FUWS01000007.1"/>
</dbReference>
<dbReference type="GO" id="GO:0031179">
    <property type="term" value="P:peptide modification"/>
    <property type="evidence" value="ECO:0007669"/>
    <property type="project" value="InterPro"/>
</dbReference>
<dbReference type="AlphaFoldDB" id="A0A1T4RUC0"/>
<evidence type="ECO:0000313" key="2">
    <source>
        <dbReference type="EMBL" id="SKA19565.1"/>
    </source>
</evidence>
<dbReference type="PRINTS" id="PR01950">
    <property type="entry name" value="LANCSUPER"/>
</dbReference>
<reference evidence="2 3" key="1">
    <citation type="submission" date="2017-02" db="EMBL/GenBank/DDBJ databases">
        <authorList>
            <person name="Peterson S.W."/>
        </authorList>
    </citation>
    <scope>NUCLEOTIDE SEQUENCE [LARGE SCALE GENOMIC DNA]</scope>
    <source>
        <strain evidence="2 3">DSM 45154</strain>
    </source>
</reference>
<dbReference type="Gene3D" id="1.50.10.20">
    <property type="match status" value="1"/>
</dbReference>
<dbReference type="SMART" id="SM01260">
    <property type="entry name" value="LANC_like"/>
    <property type="match status" value="1"/>
</dbReference>
<keyword evidence="1" id="KW-0479">Metal-binding</keyword>
<gene>
    <name evidence="2" type="ORF">SAMN02745673_02995</name>
</gene>
<dbReference type="PRINTS" id="PR01955">
    <property type="entry name" value="LANCFRANKIA"/>
</dbReference>
<keyword evidence="3" id="KW-1185">Reference proteome</keyword>
<feature type="binding site" evidence="1">
    <location>
        <position position="306"/>
    </location>
    <ligand>
        <name>Zn(2+)</name>
        <dbReference type="ChEBI" id="CHEBI:29105"/>
    </ligand>
</feature>